<protein>
    <submittedName>
        <fullName evidence="1">Uncharacterized protein</fullName>
    </submittedName>
</protein>
<sequence>MEKSKPSLYQAATKVWNKAIKIDTPYTKDLELTLELHKRLLNIFQVGNHYYMIFNVCTLYILL</sequence>
<organism evidence="1 2">
    <name type="scientific">Pedobacter africanus</name>
    <dbReference type="NCBI Taxonomy" id="151894"/>
    <lineage>
        <taxon>Bacteria</taxon>
        <taxon>Pseudomonadati</taxon>
        <taxon>Bacteroidota</taxon>
        <taxon>Sphingobacteriia</taxon>
        <taxon>Sphingobacteriales</taxon>
        <taxon>Sphingobacteriaceae</taxon>
        <taxon>Pedobacter</taxon>
    </lineage>
</organism>
<evidence type="ECO:0000313" key="2">
    <source>
        <dbReference type="Proteomes" id="UP001246858"/>
    </source>
</evidence>
<comment type="caution">
    <text evidence="1">The sequence shown here is derived from an EMBL/GenBank/DDBJ whole genome shotgun (WGS) entry which is preliminary data.</text>
</comment>
<keyword evidence="2" id="KW-1185">Reference proteome</keyword>
<dbReference type="Proteomes" id="UP001246858">
    <property type="component" value="Unassembled WGS sequence"/>
</dbReference>
<gene>
    <name evidence="1" type="ORF">J2X78_005063</name>
</gene>
<evidence type="ECO:0000313" key="1">
    <source>
        <dbReference type="EMBL" id="MDR6786468.1"/>
    </source>
</evidence>
<reference evidence="1" key="1">
    <citation type="submission" date="2023-07" db="EMBL/GenBank/DDBJ databases">
        <title>Sorghum-associated microbial communities from plants grown in Nebraska, USA.</title>
        <authorList>
            <person name="Schachtman D."/>
        </authorList>
    </citation>
    <scope>NUCLEOTIDE SEQUENCE</scope>
    <source>
        <strain evidence="1">2697</strain>
    </source>
</reference>
<accession>A0ACC6L593</accession>
<name>A0ACC6L593_9SPHI</name>
<dbReference type="EMBL" id="JAVDTF010000007">
    <property type="protein sequence ID" value="MDR6786468.1"/>
    <property type="molecule type" value="Genomic_DNA"/>
</dbReference>
<proteinExistence type="predicted"/>